<name>A0A6G0T759_APHGL</name>
<reference evidence="1 2" key="1">
    <citation type="submission" date="2019-08" db="EMBL/GenBank/DDBJ databases">
        <title>The genome of the soybean aphid Biotype 1, its phylome, world population structure and adaptation to the North American continent.</title>
        <authorList>
            <person name="Giordano R."/>
            <person name="Donthu R.K."/>
            <person name="Hernandez A.G."/>
            <person name="Wright C.L."/>
            <person name="Zimin A.V."/>
        </authorList>
    </citation>
    <scope>NUCLEOTIDE SEQUENCE [LARGE SCALE GENOMIC DNA]</scope>
    <source>
        <tissue evidence="1">Whole aphids</tissue>
    </source>
</reference>
<organism evidence="1 2">
    <name type="scientific">Aphis glycines</name>
    <name type="common">Soybean aphid</name>
    <dbReference type="NCBI Taxonomy" id="307491"/>
    <lineage>
        <taxon>Eukaryota</taxon>
        <taxon>Metazoa</taxon>
        <taxon>Ecdysozoa</taxon>
        <taxon>Arthropoda</taxon>
        <taxon>Hexapoda</taxon>
        <taxon>Insecta</taxon>
        <taxon>Pterygota</taxon>
        <taxon>Neoptera</taxon>
        <taxon>Paraneoptera</taxon>
        <taxon>Hemiptera</taxon>
        <taxon>Sternorrhyncha</taxon>
        <taxon>Aphidomorpha</taxon>
        <taxon>Aphidoidea</taxon>
        <taxon>Aphididae</taxon>
        <taxon>Aphidini</taxon>
        <taxon>Aphis</taxon>
        <taxon>Aphis</taxon>
    </lineage>
</organism>
<keyword evidence="2" id="KW-1185">Reference proteome</keyword>
<proteinExistence type="predicted"/>
<evidence type="ECO:0000313" key="1">
    <source>
        <dbReference type="EMBL" id="KAE9527211.1"/>
    </source>
</evidence>
<protein>
    <submittedName>
        <fullName evidence="1">Uncharacterized protein</fullName>
    </submittedName>
</protein>
<comment type="caution">
    <text evidence="1">The sequence shown here is derived from an EMBL/GenBank/DDBJ whole genome shotgun (WGS) entry which is preliminary data.</text>
</comment>
<accession>A0A6G0T759</accession>
<gene>
    <name evidence="1" type="ORF">AGLY_012909</name>
</gene>
<dbReference type="Proteomes" id="UP000475862">
    <property type="component" value="Unassembled WGS sequence"/>
</dbReference>
<dbReference type="EMBL" id="VYZN01000053">
    <property type="protein sequence ID" value="KAE9527211.1"/>
    <property type="molecule type" value="Genomic_DNA"/>
</dbReference>
<dbReference type="OrthoDB" id="7898978at2759"/>
<dbReference type="AlphaFoldDB" id="A0A6G0T759"/>
<sequence>MDRTYGAVQWLPKSPDFTPLDYFLWDHLKTTRFLFSLLMENSSLKDVKILYPTFFFKLSPLQIDKFKPEEWANETAIFSLEKTHLSYPAAKQIFNKIASDRLSKKRINGYYKWTSDDLRHLPLIYTQPPTSFLKFCTTPPSIQSFIAVDSYMLTNRQAFYLSGCSSVLSFPSNDPKLLLDLKYMIKAVPVSSLLYINNGNINYPLMSHLVSLIDDHNLPMAFYLLNITNPELDLPKVRSSQYIQKKFVDSCWTRDNSLMYIS</sequence>
<evidence type="ECO:0000313" key="2">
    <source>
        <dbReference type="Proteomes" id="UP000475862"/>
    </source>
</evidence>